<dbReference type="PROSITE" id="PS01332">
    <property type="entry name" value="HTH_RRF2_1"/>
    <property type="match status" value="1"/>
</dbReference>
<evidence type="ECO:0000313" key="3">
    <source>
        <dbReference type="Proteomes" id="UP000228996"/>
    </source>
</evidence>
<dbReference type="Pfam" id="PF02082">
    <property type="entry name" value="Rrf2"/>
    <property type="match status" value="1"/>
</dbReference>
<dbReference type="AlphaFoldDB" id="A0A2M6XE05"/>
<gene>
    <name evidence="2" type="ORF">COT44_00680</name>
</gene>
<dbReference type="GO" id="GO:0005829">
    <property type="term" value="C:cytosol"/>
    <property type="evidence" value="ECO:0007669"/>
    <property type="project" value="TreeGrafter"/>
</dbReference>
<dbReference type="PROSITE" id="PS51197">
    <property type="entry name" value="HTH_RRF2_2"/>
    <property type="match status" value="1"/>
</dbReference>
<organism evidence="2 3">
    <name type="scientific">Candidatus Shapirobacteria bacterium CG08_land_8_20_14_0_20_39_18</name>
    <dbReference type="NCBI Taxonomy" id="1974883"/>
    <lineage>
        <taxon>Bacteria</taxon>
        <taxon>Candidatus Shapironibacteriota</taxon>
    </lineage>
</organism>
<proteinExistence type="predicted"/>
<dbReference type="PANTHER" id="PTHR33221:SF5">
    <property type="entry name" value="HTH-TYPE TRANSCRIPTIONAL REGULATOR ISCR"/>
    <property type="match status" value="1"/>
</dbReference>
<evidence type="ECO:0000313" key="2">
    <source>
        <dbReference type="EMBL" id="PIU03920.1"/>
    </source>
</evidence>
<dbReference type="InterPro" id="IPR000944">
    <property type="entry name" value="Tscrpt_reg_Rrf2"/>
</dbReference>
<dbReference type="GO" id="GO:0003677">
    <property type="term" value="F:DNA binding"/>
    <property type="evidence" value="ECO:0007669"/>
    <property type="project" value="UniProtKB-KW"/>
</dbReference>
<dbReference type="Gene3D" id="1.10.10.10">
    <property type="entry name" value="Winged helix-like DNA-binding domain superfamily/Winged helix DNA-binding domain"/>
    <property type="match status" value="1"/>
</dbReference>
<dbReference type="SUPFAM" id="SSF46785">
    <property type="entry name" value="Winged helix' DNA-binding domain"/>
    <property type="match status" value="1"/>
</dbReference>
<protein>
    <recommendedName>
        <fullName evidence="4">Rrf2 family transcriptional regulator</fullName>
    </recommendedName>
</protein>
<accession>A0A2M6XE05</accession>
<dbReference type="GO" id="GO:0003700">
    <property type="term" value="F:DNA-binding transcription factor activity"/>
    <property type="evidence" value="ECO:0007669"/>
    <property type="project" value="TreeGrafter"/>
</dbReference>
<dbReference type="NCBIfam" id="TIGR00738">
    <property type="entry name" value="rrf2_super"/>
    <property type="match status" value="1"/>
</dbReference>
<dbReference type="InterPro" id="IPR030489">
    <property type="entry name" value="TR_Rrf2-type_CS"/>
</dbReference>
<dbReference type="InterPro" id="IPR036390">
    <property type="entry name" value="WH_DNA-bd_sf"/>
</dbReference>
<evidence type="ECO:0000256" key="1">
    <source>
        <dbReference type="ARBA" id="ARBA00023125"/>
    </source>
</evidence>
<keyword evidence="1" id="KW-0238">DNA-binding</keyword>
<dbReference type="PANTHER" id="PTHR33221">
    <property type="entry name" value="WINGED HELIX-TURN-HELIX TRANSCRIPTIONAL REGULATOR, RRF2 FAMILY"/>
    <property type="match status" value="1"/>
</dbReference>
<reference evidence="3" key="1">
    <citation type="submission" date="2017-09" db="EMBL/GenBank/DDBJ databases">
        <title>Depth-based differentiation of microbial function through sediment-hosted aquifers and enrichment of novel symbionts in the deep terrestrial subsurface.</title>
        <authorList>
            <person name="Probst A.J."/>
            <person name="Ladd B."/>
            <person name="Jarett J.K."/>
            <person name="Geller-Mcgrath D.E."/>
            <person name="Sieber C.M.K."/>
            <person name="Emerson J.B."/>
            <person name="Anantharaman K."/>
            <person name="Thomas B.C."/>
            <person name="Malmstrom R."/>
            <person name="Stieglmeier M."/>
            <person name="Klingl A."/>
            <person name="Woyke T."/>
            <person name="Ryan C.M."/>
            <person name="Banfield J.F."/>
        </authorList>
    </citation>
    <scope>NUCLEOTIDE SEQUENCE [LARGE SCALE GENOMIC DNA]</scope>
</reference>
<comment type="caution">
    <text evidence="2">The sequence shown here is derived from an EMBL/GenBank/DDBJ whole genome shotgun (WGS) entry which is preliminary data.</text>
</comment>
<dbReference type="EMBL" id="PEYO01000003">
    <property type="protein sequence ID" value="PIU03920.1"/>
    <property type="molecule type" value="Genomic_DNA"/>
</dbReference>
<dbReference type="Proteomes" id="UP000228996">
    <property type="component" value="Unassembled WGS sequence"/>
</dbReference>
<sequence>MRDESNARNKQSLILAMLEISKKTDYGLELARILAENYDKGPVSLKQLAKKENLPYRFLGQVVIPLKEAGIIEAKEGTNGGYFLKRKPKDISLADLIKALEGSVNLCDCVDCQRTVGCRSKNFWKEIEKNFIIQMERKSLADLI</sequence>
<name>A0A2M6XE05_9BACT</name>
<evidence type="ECO:0008006" key="4">
    <source>
        <dbReference type="Google" id="ProtNLM"/>
    </source>
</evidence>
<dbReference type="InterPro" id="IPR036388">
    <property type="entry name" value="WH-like_DNA-bd_sf"/>
</dbReference>